<dbReference type="AlphaFoldDB" id="A0A0F6VZA3"/>
<reference evidence="2 3" key="1">
    <citation type="submission" date="2015-03" db="EMBL/GenBank/DDBJ databases">
        <title>Genome assembly of Sandaracinus amylolyticus DSM 53668.</title>
        <authorList>
            <person name="Sharma G."/>
            <person name="Subramanian S."/>
        </authorList>
    </citation>
    <scope>NUCLEOTIDE SEQUENCE [LARGE SCALE GENOMIC DNA]</scope>
    <source>
        <strain evidence="2 3">DSM 53668</strain>
    </source>
</reference>
<evidence type="ECO:0000313" key="2">
    <source>
        <dbReference type="EMBL" id="AKF03271.1"/>
    </source>
</evidence>
<accession>A0A0F6VZA3</accession>
<proteinExistence type="predicted"/>
<gene>
    <name evidence="2" type="ORF">DB32_000420</name>
</gene>
<dbReference type="RefSeq" id="WP_053230724.1">
    <property type="nucleotide sequence ID" value="NZ_CP011125.1"/>
</dbReference>
<keyword evidence="3" id="KW-1185">Reference proteome</keyword>
<dbReference type="SMART" id="SM00287">
    <property type="entry name" value="SH3b"/>
    <property type="match status" value="1"/>
</dbReference>
<dbReference type="STRING" id="927083.DB32_000420"/>
<protein>
    <recommendedName>
        <fullName evidence="1">SH3b domain-containing protein</fullName>
    </recommendedName>
</protein>
<organism evidence="2 3">
    <name type="scientific">Sandaracinus amylolyticus</name>
    <dbReference type="NCBI Taxonomy" id="927083"/>
    <lineage>
        <taxon>Bacteria</taxon>
        <taxon>Pseudomonadati</taxon>
        <taxon>Myxococcota</taxon>
        <taxon>Polyangia</taxon>
        <taxon>Polyangiales</taxon>
        <taxon>Sandaracinaceae</taxon>
        <taxon>Sandaracinus</taxon>
    </lineage>
</organism>
<dbReference type="InterPro" id="IPR003646">
    <property type="entry name" value="SH3-like_bac-type"/>
</dbReference>
<name>A0A0F6VZA3_9BACT</name>
<sequence length="694" mass="74313">MRASLAIAMGLVVGCGGPAVPSASTPVASIARVADEAPPATREEPPAPGAQLAGGRLGLALDGIAPGAWTLAGRFGVSPGGPDAASDHVVTRTTDAGTYSLHVIAWDSLRPSTLGVESALRGARAIESGDPDLEIAAVLDRRRMRDRSEGPERALYDEHRAEVMAQLVVAVREGTMVNVALACEESAACAADDHPRIAHEIAGALRRGPRLSRESTWTLRLPDGASTDRVVRVALPRSIVALPPRPAPYEPEVVTRLVSLDTGALVLELAMRVDADEDEVWTLDPGSRDVGEGEPREARVPCEPFVCMAYFADESVRDALINAIARATTEPAPAIEERHALAGGRLVVRLASGRIDDAWHVNEAGNGPDDHHDHHLRFGTAEGEEVLLHLDVADTLRPGEDPVAAAREAGWHPTDARLEPLEASDPALEIARVVPSQGFARDGDRWIAGVLVIGEREGTALVVELYCVRDERCVAEDDAALRELARRFERGAPIATARTLEVSMAEREIAITLPEGYVLDRWDDPFHGGWSVTATHVRAPFAQLTFEDSGASEGASVENVGPRLRGRATLRLGEERLALIERRGRDGTVWTADLGCREGACMVMITTEDRAERERLIAAMAGAAVTRRPPCLRGYVDDESALNVRASPGAQAPVTGTVEVGGEVTIAETRGRWSRITAPIAGWVWDRAIVRTCE</sequence>
<dbReference type="KEGG" id="samy:DB32_000420"/>
<dbReference type="PROSITE" id="PS51257">
    <property type="entry name" value="PROKAR_LIPOPROTEIN"/>
    <property type="match status" value="1"/>
</dbReference>
<dbReference type="Proteomes" id="UP000034883">
    <property type="component" value="Chromosome"/>
</dbReference>
<dbReference type="Gene3D" id="2.30.30.40">
    <property type="entry name" value="SH3 Domains"/>
    <property type="match status" value="1"/>
</dbReference>
<dbReference type="EMBL" id="CP011125">
    <property type="protein sequence ID" value="AKF03271.1"/>
    <property type="molecule type" value="Genomic_DNA"/>
</dbReference>
<feature type="domain" description="SH3b" evidence="1">
    <location>
        <begin position="631"/>
        <end position="688"/>
    </location>
</feature>
<dbReference type="Pfam" id="PF08239">
    <property type="entry name" value="SH3_3"/>
    <property type="match status" value="1"/>
</dbReference>
<evidence type="ECO:0000259" key="1">
    <source>
        <dbReference type="SMART" id="SM00287"/>
    </source>
</evidence>
<evidence type="ECO:0000313" key="3">
    <source>
        <dbReference type="Proteomes" id="UP000034883"/>
    </source>
</evidence>